<feature type="domain" description="NAD-dependent epimerase/dehydratase" evidence="1">
    <location>
        <begin position="6"/>
        <end position="250"/>
    </location>
</feature>
<reference evidence="2" key="1">
    <citation type="submission" date="2018-06" db="EMBL/GenBank/DDBJ databases">
        <authorList>
            <person name="Zhirakovskaya E."/>
        </authorList>
    </citation>
    <scope>NUCLEOTIDE SEQUENCE</scope>
</reference>
<dbReference type="EMBL" id="UOGL01000260">
    <property type="protein sequence ID" value="VAX38786.1"/>
    <property type="molecule type" value="Genomic_DNA"/>
</dbReference>
<evidence type="ECO:0000259" key="1">
    <source>
        <dbReference type="Pfam" id="PF01370"/>
    </source>
</evidence>
<dbReference type="Gene3D" id="3.40.50.720">
    <property type="entry name" value="NAD(P)-binding Rossmann-like Domain"/>
    <property type="match status" value="1"/>
</dbReference>
<sequence>MATIALFGGSGKIGQRTVDLLAERGDDVRALVHRQPVVGNHVTSIKGSVDNPQDCLNVVRDADIVIQLATAKEDAGTFFDVSVRGTFNILEACRFSDNVRQFILLSGDAAQGIWLYPHPDPINEQTPLAAYPGYYAFSKVMEETMTKQYQIQYGINTTILRSSWVFEKDDLLNHFSLLQNVKPAERGHGFGEVSSGIMELVQNREERIPVLVGKKGEPLTRHIVHIDDLIQAIDKTLDNKKSFGRDYNIAASESFQYREAANYISKKLCIPTVDIPNLDYHSFSIDISRARQELGYEPFNNFFRMVDNAIEVRATK</sequence>
<dbReference type="InterPro" id="IPR036291">
    <property type="entry name" value="NAD(P)-bd_dom_sf"/>
</dbReference>
<name>A0A3B1D7C2_9ZZZZ</name>
<evidence type="ECO:0000313" key="2">
    <source>
        <dbReference type="EMBL" id="VAX38786.1"/>
    </source>
</evidence>
<organism evidence="2">
    <name type="scientific">hydrothermal vent metagenome</name>
    <dbReference type="NCBI Taxonomy" id="652676"/>
    <lineage>
        <taxon>unclassified sequences</taxon>
        <taxon>metagenomes</taxon>
        <taxon>ecological metagenomes</taxon>
    </lineage>
</organism>
<dbReference type="Pfam" id="PF01370">
    <property type="entry name" value="Epimerase"/>
    <property type="match status" value="1"/>
</dbReference>
<dbReference type="AlphaFoldDB" id="A0A3B1D7C2"/>
<dbReference type="PANTHER" id="PTHR43245">
    <property type="entry name" value="BIFUNCTIONAL POLYMYXIN RESISTANCE PROTEIN ARNA"/>
    <property type="match status" value="1"/>
</dbReference>
<dbReference type="InterPro" id="IPR001509">
    <property type="entry name" value="Epimerase_deHydtase"/>
</dbReference>
<dbReference type="SUPFAM" id="SSF51735">
    <property type="entry name" value="NAD(P)-binding Rossmann-fold domains"/>
    <property type="match status" value="1"/>
</dbReference>
<gene>
    <name evidence="2" type="ORF">MNBD_PLANCTO02-1016</name>
</gene>
<proteinExistence type="predicted"/>
<accession>A0A3B1D7C2</accession>
<dbReference type="InterPro" id="IPR050177">
    <property type="entry name" value="Lipid_A_modif_metabolic_enz"/>
</dbReference>
<protein>
    <recommendedName>
        <fullName evidence="1">NAD-dependent epimerase/dehydratase domain-containing protein</fullName>
    </recommendedName>
</protein>